<evidence type="ECO:0000259" key="3">
    <source>
        <dbReference type="PROSITE" id="PS50994"/>
    </source>
</evidence>
<dbReference type="EMBL" id="SPHZ02000012">
    <property type="protein sequence ID" value="KAF0889041.1"/>
    <property type="molecule type" value="Genomic_DNA"/>
</dbReference>
<evidence type="ECO:0000256" key="2">
    <source>
        <dbReference type="SAM" id="Phobius"/>
    </source>
</evidence>
<dbReference type="PANTHER" id="PTHR35046">
    <property type="entry name" value="ZINC KNUCKLE (CCHC-TYPE) FAMILY PROTEIN"/>
    <property type="match status" value="1"/>
</dbReference>
<dbReference type="InterPro" id="IPR012337">
    <property type="entry name" value="RNaseH-like_sf"/>
</dbReference>
<dbReference type="GO" id="GO:0003676">
    <property type="term" value="F:nucleic acid binding"/>
    <property type="evidence" value="ECO:0007669"/>
    <property type="project" value="InterPro"/>
</dbReference>
<gene>
    <name evidence="4" type="ORF">E2562_021097</name>
</gene>
<dbReference type="InterPro" id="IPR001584">
    <property type="entry name" value="Integrase_cat-core"/>
</dbReference>
<keyword evidence="5" id="KW-1185">Reference proteome</keyword>
<keyword evidence="2" id="KW-0472">Membrane</keyword>
<accession>A0A6G1BML4</accession>
<proteinExistence type="predicted"/>
<keyword evidence="2" id="KW-1133">Transmembrane helix</keyword>
<evidence type="ECO:0000256" key="1">
    <source>
        <dbReference type="SAM" id="MobiDB-lite"/>
    </source>
</evidence>
<dbReference type="Gene3D" id="3.30.420.10">
    <property type="entry name" value="Ribonuclease H-like superfamily/Ribonuclease H"/>
    <property type="match status" value="1"/>
</dbReference>
<dbReference type="InterPro" id="IPR036397">
    <property type="entry name" value="RNaseH_sf"/>
</dbReference>
<organism evidence="4 5">
    <name type="scientific">Oryza meyeriana var. granulata</name>
    <dbReference type="NCBI Taxonomy" id="110450"/>
    <lineage>
        <taxon>Eukaryota</taxon>
        <taxon>Viridiplantae</taxon>
        <taxon>Streptophyta</taxon>
        <taxon>Embryophyta</taxon>
        <taxon>Tracheophyta</taxon>
        <taxon>Spermatophyta</taxon>
        <taxon>Magnoliopsida</taxon>
        <taxon>Liliopsida</taxon>
        <taxon>Poales</taxon>
        <taxon>Poaceae</taxon>
        <taxon>BOP clade</taxon>
        <taxon>Oryzoideae</taxon>
        <taxon>Oryzeae</taxon>
        <taxon>Oryzinae</taxon>
        <taxon>Oryza</taxon>
        <taxon>Oryza meyeriana</taxon>
    </lineage>
</organism>
<dbReference type="PANTHER" id="PTHR35046:SF26">
    <property type="entry name" value="RNA-DIRECTED DNA POLYMERASE"/>
    <property type="match status" value="1"/>
</dbReference>
<dbReference type="OrthoDB" id="430207at2759"/>
<feature type="region of interest" description="Disordered" evidence="1">
    <location>
        <begin position="1"/>
        <end position="23"/>
    </location>
</feature>
<dbReference type="AlphaFoldDB" id="A0A6G1BML4"/>
<evidence type="ECO:0000313" key="5">
    <source>
        <dbReference type="Proteomes" id="UP000479710"/>
    </source>
</evidence>
<sequence length="299" mass="32141">MASTLPLLLVHRSTPPTRPTAPLLHSRRLTLPPRPASLPATTAVDPRKGARLSKLHAAAASCCDSASAAAVSTGGGGGEASGAKDWRLLLAWYLLSLDKHPVTTRAVTSAVLTLAGDLICQLAIDKVPELDLKRTFVFTFLGLVLVGPTLHVWYLYLSKLVTINGASGAIARLLLDQACATCQKYKSDHLRPAGLLQPLPIPSSVWADVGIDFIEALPRVQGKTVILSVVDRFSKYCHFLPLAHPYTAESVAQAFFGDIVRLHGVPQSIVSDRDPVFTSAFWTELMRLTGTKLFMSSAL</sequence>
<evidence type="ECO:0000313" key="4">
    <source>
        <dbReference type="EMBL" id="KAF0889041.1"/>
    </source>
</evidence>
<dbReference type="GO" id="GO:0015074">
    <property type="term" value="P:DNA integration"/>
    <property type="evidence" value="ECO:0007669"/>
    <property type="project" value="InterPro"/>
</dbReference>
<feature type="transmembrane region" description="Helical" evidence="2">
    <location>
        <begin position="136"/>
        <end position="157"/>
    </location>
</feature>
<dbReference type="PROSITE" id="PS50994">
    <property type="entry name" value="INTEGRASE"/>
    <property type="match status" value="1"/>
</dbReference>
<reference evidence="4 5" key="1">
    <citation type="submission" date="2019-11" db="EMBL/GenBank/DDBJ databases">
        <title>Whole genome sequence of Oryza granulata.</title>
        <authorList>
            <person name="Li W."/>
        </authorList>
    </citation>
    <scope>NUCLEOTIDE SEQUENCE [LARGE SCALE GENOMIC DNA]</scope>
    <source>
        <strain evidence="5">cv. Menghai</strain>
        <tissue evidence="4">Leaf</tissue>
    </source>
</reference>
<keyword evidence="2" id="KW-0812">Transmembrane</keyword>
<dbReference type="SUPFAM" id="SSF53098">
    <property type="entry name" value="Ribonuclease H-like"/>
    <property type="match status" value="1"/>
</dbReference>
<dbReference type="Proteomes" id="UP000479710">
    <property type="component" value="Unassembled WGS sequence"/>
</dbReference>
<feature type="domain" description="Integrase catalytic" evidence="3">
    <location>
        <begin position="196"/>
        <end position="299"/>
    </location>
</feature>
<protein>
    <recommendedName>
        <fullName evidence="3">Integrase catalytic domain-containing protein</fullName>
    </recommendedName>
</protein>
<name>A0A6G1BML4_9ORYZ</name>
<comment type="caution">
    <text evidence="4">The sequence shown here is derived from an EMBL/GenBank/DDBJ whole genome shotgun (WGS) entry which is preliminary data.</text>
</comment>